<dbReference type="Proteomes" id="UP000600101">
    <property type="component" value="Unassembled WGS sequence"/>
</dbReference>
<evidence type="ECO:0000256" key="8">
    <source>
        <dbReference type="SAM" id="Coils"/>
    </source>
</evidence>
<evidence type="ECO:0000259" key="10">
    <source>
        <dbReference type="SMART" id="SM00387"/>
    </source>
</evidence>
<evidence type="ECO:0000259" key="11">
    <source>
        <dbReference type="SMART" id="SM00911"/>
    </source>
</evidence>
<keyword evidence="3" id="KW-0597">Phosphoprotein</keyword>
<evidence type="ECO:0000256" key="9">
    <source>
        <dbReference type="SAM" id="MobiDB-lite"/>
    </source>
</evidence>
<evidence type="ECO:0000256" key="4">
    <source>
        <dbReference type="ARBA" id="ARBA00022679"/>
    </source>
</evidence>
<dbReference type="EC" id="2.7.13.3" evidence="2"/>
<evidence type="ECO:0000256" key="7">
    <source>
        <dbReference type="ARBA" id="ARBA00022840"/>
    </source>
</evidence>
<proteinExistence type="predicted"/>
<comment type="caution">
    <text evidence="12">The sequence shown here is derived from an EMBL/GenBank/DDBJ whole genome shotgun (WGS) entry which is preliminary data.</text>
</comment>
<keyword evidence="6" id="KW-0418">Kinase</keyword>
<dbReference type="SMART" id="SM00387">
    <property type="entry name" value="HATPase_c"/>
    <property type="match status" value="1"/>
</dbReference>
<dbReference type="RefSeq" id="WP_186773523.1">
    <property type="nucleotide sequence ID" value="NZ_JACOMF010000079.1"/>
</dbReference>
<dbReference type="PANTHER" id="PTHR43065">
    <property type="entry name" value="SENSOR HISTIDINE KINASE"/>
    <property type="match status" value="1"/>
</dbReference>
<accession>A0A9X0R5J6</accession>
<evidence type="ECO:0000256" key="5">
    <source>
        <dbReference type="ARBA" id="ARBA00022741"/>
    </source>
</evidence>
<dbReference type="InterPro" id="IPR003594">
    <property type="entry name" value="HATPase_dom"/>
</dbReference>
<keyword evidence="5" id="KW-0547">Nucleotide-binding</keyword>
<feature type="region of interest" description="Disordered" evidence="9">
    <location>
        <begin position="425"/>
        <end position="454"/>
    </location>
</feature>
<keyword evidence="7" id="KW-0067">ATP-binding</keyword>
<evidence type="ECO:0000256" key="1">
    <source>
        <dbReference type="ARBA" id="ARBA00000085"/>
    </source>
</evidence>
<feature type="domain" description="Signal transduction histidine kinase HWE region" evidence="11">
    <location>
        <begin position="233"/>
        <end position="320"/>
    </location>
</feature>
<evidence type="ECO:0000256" key="2">
    <source>
        <dbReference type="ARBA" id="ARBA00012438"/>
    </source>
</evidence>
<dbReference type="GO" id="GO:0004673">
    <property type="term" value="F:protein histidine kinase activity"/>
    <property type="evidence" value="ECO:0007669"/>
    <property type="project" value="UniProtKB-EC"/>
</dbReference>
<keyword evidence="8" id="KW-0175">Coiled coil</keyword>
<evidence type="ECO:0000313" key="13">
    <source>
        <dbReference type="Proteomes" id="UP000600101"/>
    </source>
</evidence>
<dbReference type="Pfam" id="PF07568">
    <property type="entry name" value="HisKA_2"/>
    <property type="match status" value="1"/>
</dbReference>
<reference evidence="12" key="1">
    <citation type="submission" date="2020-08" db="EMBL/GenBank/DDBJ databases">
        <authorList>
            <person name="Hu Y."/>
            <person name="Nguyen S.V."/>
            <person name="Li F."/>
            <person name="Fanning S."/>
        </authorList>
    </citation>
    <scope>NUCLEOTIDE SEQUENCE</scope>
    <source>
        <strain evidence="12">SYSU D8009</strain>
    </source>
</reference>
<protein>
    <recommendedName>
        <fullName evidence="2">histidine kinase</fullName>
        <ecNumber evidence="2">2.7.13.3</ecNumber>
    </recommendedName>
</protein>
<dbReference type="GO" id="GO:0005524">
    <property type="term" value="F:ATP binding"/>
    <property type="evidence" value="ECO:0007669"/>
    <property type="project" value="UniProtKB-KW"/>
</dbReference>
<comment type="catalytic activity">
    <reaction evidence="1">
        <text>ATP + protein L-histidine = ADP + protein N-phospho-L-histidine.</text>
        <dbReference type="EC" id="2.7.13.3"/>
    </reaction>
</comment>
<feature type="coiled-coil region" evidence="8">
    <location>
        <begin position="192"/>
        <end position="226"/>
    </location>
</feature>
<sequence length="454" mass="48978">MYVNSGIEGVGAVQWGAHFCQFYETADDLVDTLVPYFKAGLDNNERCMWVTARPLRAGEATNALRNAVPDLDRRLSRGQIEIIDHDQWYLTRNAKAGADEVISGWIQRKYEALANGYAGFRLTGNTYFLEARDWDDFAEYEEKVNACFCNQRVIALCSYCTLKCDAGGAMDVVQNHDFALARRRGAWTMIESASVKRAKEALRQANNELEERVARRTLDLSRAIAEKDVLLKEVHHRVKNNLQVVAALLQLRAKQTSDPAGREAFAETLRRIKAMSLVHEALYGGADTSGIDFAAYLGSLASATATSFGMAGQVAVEVAPAQGLVDLNTAVPLGLAAAEAIANAFKHAFPNGRRGIVRIAFRAPTDATDGELTVRDDGIGIAGPLAPSPRGAGLSLAEALARQIGGRISISPGCDGGTECRLTFSGPNSGGRTVSDRDAASNRDVTTRPAVAVQ</sequence>
<keyword evidence="4" id="KW-0808">Transferase</keyword>
<dbReference type="Pfam" id="PF14417">
    <property type="entry name" value="MEDS"/>
    <property type="match status" value="1"/>
</dbReference>
<evidence type="ECO:0000256" key="6">
    <source>
        <dbReference type="ARBA" id="ARBA00022777"/>
    </source>
</evidence>
<dbReference type="Pfam" id="PF02518">
    <property type="entry name" value="HATPase_c"/>
    <property type="match status" value="1"/>
</dbReference>
<dbReference type="PANTHER" id="PTHR43065:SF23">
    <property type="entry name" value="SENSOR HISTIDINE KINASE PDTAS"/>
    <property type="match status" value="1"/>
</dbReference>
<dbReference type="SMART" id="SM00911">
    <property type="entry name" value="HWE_HK"/>
    <property type="match status" value="1"/>
</dbReference>
<dbReference type="Gene3D" id="3.30.450.20">
    <property type="entry name" value="PAS domain"/>
    <property type="match status" value="1"/>
</dbReference>
<dbReference type="InterPro" id="IPR011102">
    <property type="entry name" value="Sig_transdc_His_kinase_HWE"/>
</dbReference>
<feature type="domain" description="Histidine kinase/HSP90-like ATPase" evidence="10">
    <location>
        <begin position="328"/>
        <end position="428"/>
    </location>
</feature>
<dbReference type="AlphaFoldDB" id="A0A9X0R5J6"/>
<dbReference type="EMBL" id="JACOMF010000079">
    <property type="protein sequence ID" value="MBC4018782.1"/>
    <property type="molecule type" value="Genomic_DNA"/>
</dbReference>
<name>A0A9X0R5J6_9PROT</name>
<evidence type="ECO:0000256" key="3">
    <source>
        <dbReference type="ARBA" id="ARBA00022553"/>
    </source>
</evidence>
<dbReference type="InterPro" id="IPR036890">
    <property type="entry name" value="HATPase_C_sf"/>
</dbReference>
<organism evidence="12 13">
    <name type="scientific">Siccirubricoccus deserti</name>
    <dbReference type="NCBI Taxonomy" id="2013562"/>
    <lineage>
        <taxon>Bacteria</taxon>
        <taxon>Pseudomonadati</taxon>
        <taxon>Pseudomonadota</taxon>
        <taxon>Alphaproteobacteria</taxon>
        <taxon>Acetobacterales</taxon>
        <taxon>Roseomonadaceae</taxon>
        <taxon>Siccirubricoccus</taxon>
    </lineage>
</organism>
<gene>
    <name evidence="12" type="ORF">H7965_26345</name>
</gene>
<dbReference type="InterPro" id="IPR011495">
    <property type="entry name" value="Sig_transdc_His_kin_sub2_dim/P"/>
</dbReference>
<dbReference type="Gene3D" id="3.30.565.10">
    <property type="entry name" value="Histidine kinase-like ATPase, C-terminal domain"/>
    <property type="match status" value="1"/>
</dbReference>
<keyword evidence="13" id="KW-1185">Reference proteome</keyword>
<evidence type="ECO:0000313" key="12">
    <source>
        <dbReference type="EMBL" id="MBC4018782.1"/>
    </source>
</evidence>
<dbReference type="SUPFAM" id="SSF55874">
    <property type="entry name" value="ATPase domain of HSP90 chaperone/DNA topoisomerase II/histidine kinase"/>
    <property type="match status" value="1"/>
</dbReference>
<dbReference type="InterPro" id="IPR025847">
    <property type="entry name" value="MEDS_domain"/>
</dbReference>